<organism evidence="9 10">
    <name type="scientific">Cellulomonas xylanilytica</name>
    <dbReference type="NCBI Taxonomy" id="233583"/>
    <lineage>
        <taxon>Bacteria</taxon>
        <taxon>Bacillati</taxon>
        <taxon>Actinomycetota</taxon>
        <taxon>Actinomycetes</taxon>
        <taxon>Micrococcales</taxon>
        <taxon>Cellulomonadaceae</taxon>
        <taxon>Cellulomonas</taxon>
    </lineage>
</organism>
<dbReference type="RefSeq" id="WP_146927130.1">
    <property type="nucleotide sequence ID" value="NZ_BJUB01000005.1"/>
</dbReference>
<keyword evidence="10" id="KW-1185">Reference proteome</keyword>
<proteinExistence type="inferred from homology"/>
<feature type="transmembrane region" description="Helical" evidence="7">
    <location>
        <begin position="24"/>
        <end position="41"/>
    </location>
</feature>
<dbReference type="EMBL" id="BJUB01000005">
    <property type="protein sequence ID" value="GEK21310.1"/>
    <property type="molecule type" value="Genomic_DNA"/>
</dbReference>
<comment type="caution">
    <text evidence="9">The sequence shown here is derived from an EMBL/GenBank/DDBJ whole genome shotgun (WGS) entry which is preliminary data.</text>
</comment>
<feature type="transmembrane region" description="Helical" evidence="7">
    <location>
        <begin position="218"/>
        <end position="236"/>
    </location>
</feature>
<evidence type="ECO:0000256" key="4">
    <source>
        <dbReference type="ARBA" id="ARBA00022692"/>
    </source>
</evidence>
<feature type="transmembrane region" description="Helical" evidence="7">
    <location>
        <begin position="281"/>
        <end position="302"/>
    </location>
</feature>
<evidence type="ECO:0000256" key="5">
    <source>
        <dbReference type="ARBA" id="ARBA00022989"/>
    </source>
</evidence>
<dbReference type="AlphaFoldDB" id="A0A510V7R4"/>
<dbReference type="PANTHER" id="PTHR40074:SF4">
    <property type="entry name" value="INNER MEMBRANE PROTEIN YCFT"/>
    <property type="match status" value="1"/>
</dbReference>
<feature type="transmembrane region" description="Helical" evidence="7">
    <location>
        <begin position="53"/>
        <end position="77"/>
    </location>
</feature>
<gene>
    <name evidence="9" type="ORF">CXY01_18300</name>
</gene>
<keyword evidence="5 7" id="KW-1133">Transmembrane helix</keyword>
<feature type="transmembrane region" description="Helical" evidence="7">
    <location>
        <begin position="139"/>
        <end position="156"/>
    </location>
</feature>
<feature type="transmembrane region" description="Helical" evidence="7">
    <location>
        <begin position="248"/>
        <end position="269"/>
    </location>
</feature>
<feature type="transmembrane region" description="Helical" evidence="7">
    <location>
        <begin position="163"/>
        <end position="181"/>
    </location>
</feature>
<evidence type="ECO:0000256" key="3">
    <source>
        <dbReference type="ARBA" id="ARBA00022475"/>
    </source>
</evidence>
<evidence type="ECO:0000256" key="6">
    <source>
        <dbReference type="ARBA" id="ARBA00023136"/>
    </source>
</evidence>
<feature type="transmembrane region" description="Helical" evidence="7">
    <location>
        <begin position="322"/>
        <end position="343"/>
    </location>
</feature>
<feature type="transmembrane region" description="Helical" evidence="7">
    <location>
        <begin position="98"/>
        <end position="119"/>
    </location>
</feature>
<dbReference type="Proteomes" id="UP000321118">
    <property type="component" value="Unassembled WGS sequence"/>
</dbReference>
<dbReference type="InterPro" id="IPR002656">
    <property type="entry name" value="Acyl_transf_3_dom"/>
</dbReference>
<feature type="domain" description="Acyltransferase 3" evidence="8">
    <location>
        <begin position="17"/>
        <end position="337"/>
    </location>
</feature>
<reference evidence="9 10" key="1">
    <citation type="submission" date="2019-07" db="EMBL/GenBank/DDBJ databases">
        <title>Whole genome shotgun sequence of Cellulomonas xylanilytica NBRC 101102.</title>
        <authorList>
            <person name="Hosoyama A."/>
            <person name="Uohara A."/>
            <person name="Ohji S."/>
            <person name="Ichikawa N."/>
        </authorList>
    </citation>
    <scope>NUCLEOTIDE SEQUENCE [LARGE SCALE GENOMIC DNA]</scope>
    <source>
        <strain evidence="9 10">NBRC 101102</strain>
    </source>
</reference>
<evidence type="ECO:0000259" key="8">
    <source>
        <dbReference type="Pfam" id="PF01757"/>
    </source>
</evidence>
<comment type="similarity">
    <text evidence="2">Belongs to the acyltransferase 3 family.</text>
</comment>
<keyword evidence="4 7" id="KW-0812">Transmembrane</keyword>
<dbReference type="GO" id="GO:0005886">
    <property type="term" value="C:plasma membrane"/>
    <property type="evidence" value="ECO:0007669"/>
    <property type="project" value="UniProtKB-SubCell"/>
</dbReference>
<evidence type="ECO:0000256" key="1">
    <source>
        <dbReference type="ARBA" id="ARBA00004651"/>
    </source>
</evidence>
<evidence type="ECO:0000256" key="2">
    <source>
        <dbReference type="ARBA" id="ARBA00007400"/>
    </source>
</evidence>
<comment type="subcellular location">
    <subcellularLocation>
        <location evidence="1">Cell membrane</location>
        <topology evidence="1">Multi-pass membrane protein</topology>
    </subcellularLocation>
</comment>
<dbReference type="GO" id="GO:0009246">
    <property type="term" value="P:enterobacterial common antigen biosynthetic process"/>
    <property type="evidence" value="ECO:0007669"/>
    <property type="project" value="TreeGrafter"/>
</dbReference>
<dbReference type="OrthoDB" id="4394033at2"/>
<keyword evidence="6 7" id="KW-0472">Membrane</keyword>
<evidence type="ECO:0000256" key="7">
    <source>
        <dbReference type="SAM" id="Phobius"/>
    </source>
</evidence>
<accession>A0A510V7R4</accession>
<dbReference type="PANTHER" id="PTHR40074">
    <property type="entry name" value="O-ACETYLTRANSFERASE WECH"/>
    <property type="match status" value="1"/>
</dbReference>
<name>A0A510V7R4_9CELL</name>
<dbReference type="Pfam" id="PF01757">
    <property type="entry name" value="Acyl_transf_3"/>
    <property type="match status" value="1"/>
</dbReference>
<keyword evidence="3" id="KW-1003">Cell membrane</keyword>
<sequence length="383" mass="41203">MADAAPAVGTSTTPRLAWVDATRGYCVVAVVLFHVVLWNVLSADAVDDVADGVWGLVNTVLDSVRMPVLVAVSGLVLARQVRAGLRTSTTGYRAAANYYLYVVWLLVYFLFFAVFAQAYLRHRVDGADVLVQLLVPDTTLWYVYALAAYIVVLSLLHRAPPVPVLVVAALVSTVAHALRVWDVPGVADQFWPKVPEMVVFFALGVYGAGVLRRLAERASVVVLLVAAAAAAALTVANRLVDGPLADSLFFVVRCTAFVAVSVVAVALAVRWEPLRRLGVALGRRTLGVYVLHPLLIGVWIVVVRTWGGDRLDDVLGQRATALVYPLVVTAVVVAVSVGVQTVLTRTPLAFLFEMPEPLRARFGRGDLPVRAAAAPEPERTTHG</sequence>
<evidence type="ECO:0000313" key="9">
    <source>
        <dbReference type="EMBL" id="GEK21310.1"/>
    </source>
</evidence>
<evidence type="ECO:0000313" key="10">
    <source>
        <dbReference type="Proteomes" id="UP000321118"/>
    </source>
</evidence>
<feature type="transmembrane region" description="Helical" evidence="7">
    <location>
        <begin position="193"/>
        <end position="211"/>
    </location>
</feature>
<dbReference type="GO" id="GO:0016413">
    <property type="term" value="F:O-acetyltransferase activity"/>
    <property type="evidence" value="ECO:0007669"/>
    <property type="project" value="TreeGrafter"/>
</dbReference>
<protein>
    <recommendedName>
        <fullName evidence="8">Acyltransferase 3 domain-containing protein</fullName>
    </recommendedName>
</protein>